<dbReference type="EMBL" id="CP031049">
    <property type="protein sequence ID" value="QDZ25235.1"/>
    <property type="molecule type" value="Genomic_DNA"/>
</dbReference>
<feature type="region of interest" description="Disordered" evidence="1">
    <location>
        <begin position="1"/>
        <end position="37"/>
    </location>
</feature>
<evidence type="ECO:0000313" key="2">
    <source>
        <dbReference type="EMBL" id="QDZ25235.1"/>
    </source>
</evidence>
<dbReference type="AlphaFoldDB" id="A0A5B8MZY1"/>
<feature type="region of interest" description="Disordered" evidence="1">
    <location>
        <begin position="252"/>
        <end position="271"/>
    </location>
</feature>
<proteinExistence type="predicted"/>
<feature type="compositionally biased region" description="Acidic residues" evidence="1">
    <location>
        <begin position="87"/>
        <end position="100"/>
    </location>
</feature>
<feature type="region of interest" description="Disordered" evidence="1">
    <location>
        <begin position="280"/>
        <end position="302"/>
    </location>
</feature>
<evidence type="ECO:0000313" key="3">
    <source>
        <dbReference type="Proteomes" id="UP000316726"/>
    </source>
</evidence>
<sequence length="302" mass="32253">MARRTCETRRWWSPSPEGLTRARPPRPPRPEVSVASSSSSFSSVVLGLSEAASVVALSLACLRYQRANATSRELMLPPESPAPLLDDGGEEEEEEEEEREQIELVSSLFLSALSLTPLVNWLPWVLAARTAAVVAGGQEAAAAPRGRGSAPYYACLAALYGAPSAVGLLGGSLGLGWGDLPLLLLGAAHLQVERAILREEAGAREGAQRQWIEFARRREQESGDGLGDAGVLLREDEERKRLDEILGGRSDALQYSFDDGGGDGGDGGDLEGEALAAFDRKLLGEEEEEEEKGGGRRKTADS</sequence>
<feature type="compositionally biased region" description="Basic and acidic residues" evidence="1">
    <location>
        <begin position="292"/>
        <end position="302"/>
    </location>
</feature>
<dbReference type="Proteomes" id="UP000316726">
    <property type="component" value="Chromosome 16"/>
</dbReference>
<gene>
    <name evidence="2" type="ORF">A3770_16p77530</name>
</gene>
<evidence type="ECO:0000256" key="1">
    <source>
        <dbReference type="SAM" id="MobiDB-lite"/>
    </source>
</evidence>
<reference evidence="2 3" key="1">
    <citation type="submission" date="2018-07" db="EMBL/GenBank/DDBJ databases">
        <title>The complete nuclear genome of the prasinophyte Chloropicon primus (CCMP1205).</title>
        <authorList>
            <person name="Pombert J.-F."/>
            <person name="Otis C."/>
            <person name="Turmel M."/>
            <person name="Lemieux C."/>
        </authorList>
    </citation>
    <scope>NUCLEOTIDE SEQUENCE [LARGE SCALE GENOMIC DNA]</scope>
    <source>
        <strain evidence="2 3">CCMP1205</strain>
    </source>
</reference>
<keyword evidence="3" id="KW-1185">Reference proteome</keyword>
<protein>
    <submittedName>
        <fullName evidence="2">Uncharacterized protein</fullName>
    </submittedName>
</protein>
<name>A0A5B8MZY1_9CHLO</name>
<feature type="region of interest" description="Disordered" evidence="1">
    <location>
        <begin position="73"/>
        <end position="100"/>
    </location>
</feature>
<organism evidence="2 3">
    <name type="scientific">Chloropicon primus</name>
    <dbReference type="NCBI Taxonomy" id="1764295"/>
    <lineage>
        <taxon>Eukaryota</taxon>
        <taxon>Viridiplantae</taxon>
        <taxon>Chlorophyta</taxon>
        <taxon>Chloropicophyceae</taxon>
        <taxon>Chloropicales</taxon>
        <taxon>Chloropicaceae</taxon>
        <taxon>Chloropicon</taxon>
    </lineage>
</organism>
<accession>A0A5B8MZY1</accession>
<feature type="compositionally biased region" description="Basic and acidic residues" evidence="1">
    <location>
        <begin position="1"/>
        <end position="10"/>
    </location>
</feature>